<feature type="domain" description="Lysozyme inhibitor LprI-like N-terminal" evidence="2">
    <location>
        <begin position="35"/>
        <end position="125"/>
    </location>
</feature>
<dbReference type="PANTHER" id="PTHR37549:SF1">
    <property type="entry name" value="LIPOPROTEIN LPRI"/>
    <property type="match status" value="1"/>
</dbReference>
<gene>
    <name evidence="3" type="ORF">NCTC11214_02475</name>
</gene>
<proteinExistence type="predicted"/>
<evidence type="ECO:0000313" key="3">
    <source>
        <dbReference type="EMBL" id="VDZ57525.1"/>
    </source>
</evidence>
<dbReference type="InterPro" id="IPR009739">
    <property type="entry name" value="LprI-like_N"/>
</dbReference>
<keyword evidence="3" id="KW-0449">Lipoprotein</keyword>
<evidence type="ECO:0000256" key="1">
    <source>
        <dbReference type="SAM" id="SignalP"/>
    </source>
</evidence>
<dbReference type="RefSeq" id="WP_004958488.1">
    <property type="nucleotide sequence ID" value="NZ_JAEKCK010000010.1"/>
</dbReference>
<feature type="signal peptide" evidence="1">
    <location>
        <begin position="1"/>
        <end position="26"/>
    </location>
</feature>
<dbReference type="Gene3D" id="1.20.1270.180">
    <property type="match status" value="1"/>
</dbReference>
<dbReference type="GO" id="GO:0005576">
    <property type="term" value="C:extracellular region"/>
    <property type="evidence" value="ECO:0007669"/>
    <property type="project" value="TreeGrafter"/>
</dbReference>
<name>A0A3S4DIV1_SEROD</name>
<dbReference type="EMBL" id="LR134117">
    <property type="protein sequence ID" value="VDZ57525.1"/>
    <property type="molecule type" value="Genomic_DNA"/>
</dbReference>
<keyword evidence="1" id="KW-0732">Signal</keyword>
<accession>A0A3S4DIV1</accession>
<protein>
    <submittedName>
        <fullName evidence="3">Uncharacterized protein conserved in bacteria, putative lipoprotein</fullName>
    </submittedName>
</protein>
<dbReference type="Proteomes" id="UP000281391">
    <property type="component" value="Chromosome"/>
</dbReference>
<dbReference type="InterPro" id="IPR052755">
    <property type="entry name" value="Lysozyme_Inhibitor_LprI"/>
</dbReference>
<feature type="chain" id="PRO_5041078764" evidence="1">
    <location>
        <begin position="27"/>
        <end position="263"/>
    </location>
</feature>
<organism evidence="3 4">
    <name type="scientific">Serratia odorifera</name>
    <dbReference type="NCBI Taxonomy" id="618"/>
    <lineage>
        <taxon>Bacteria</taxon>
        <taxon>Pseudomonadati</taxon>
        <taxon>Pseudomonadota</taxon>
        <taxon>Gammaproteobacteria</taxon>
        <taxon>Enterobacterales</taxon>
        <taxon>Yersiniaceae</taxon>
        <taxon>Serratia</taxon>
    </lineage>
</organism>
<evidence type="ECO:0000313" key="4">
    <source>
        <dbReference type="Proteomes" id="UP000281391"/>
    </source>
</evidence>
<reference evidence="3 4" key="1">
    <citation type="submission" date="2018-12" db="EMBL/GenBank/DDBJ databases">
        <authorList>
            <consortium name="Pathogen Informatics"/>
        </authorList>
    </citation>
    <scope>NUCLEOTIDE SEQUENCE [LARGE SCALE GENOMIC DNA]</scope>
    <source>
        <strain evidence="3 4">NCTC11214</strain>
    </source>
</reference>
<dbReference type="Pfam" id="PF07007">
    <property type="entry name" value="LprI"/>
    <property type="match status" value="1"/>
</dbReference>
<sequence>MKLTPRSPLLLIAVAAMTLLSFTVRSADNPSFDCKKKLNKVEGLICSNPTLAQLDKTLADTYPQTLNAADQASRAKIQASQKQWLQARAGICIAPQSWQGLFKQPISDNPQRCLQDLYSLRIDELKHGKVDEFPVYWQAQSKTAYSITGDILLANTSILLAGAKPLHLSFVKRLDQTRAMGDGDFDSADNLSLYKVEGAEATPLISGNYLCDEKTKPSFIVTAASQDAKQLSIAVFSGAQAPEWKKSYLENTLTLCGTYGYSR</sequence>
<dbReference type="AlphaFoldDB" id="A0A3S4DIV1"/>
<dbReference type="PANTHER" id="PTHR37549">
    <property type="entry name" value="LIPOPROTEIN LPRI"/>
    <property type="match status" value="1"/>
</dbReference>
<evidence type="ECO:0000259" key="2">
    <source>
        <dbReference type="Pfam" id="PF07007"/>
    </source>
</evidence>
<dbReference type="KEGG" id="sof:NCTC11214_02475"/>